<dbReference type="Proteomes" id="UP000251075">
    <property type="component" value="Unassembled WGS sequence"/>
</dbReference>
<dbReference type="OrthoDB" id="9807356at2"/>
<dbReference type="PANTHER" id="PTHR30160">
    <property type="entry name" value="TETRAACYLDISACCHARIDE 4'-KINASE-RELATED"/>
    <property type="match status" value="1"/>
</dbReference>
<dbReference type="InterPro" id="IPR002201">
    <property type="entry name" value="Glyco_trans_9"/>
</dbReference>
<protein>
    <submittedName>
        <fullName evidence="3">ADP-heptose--LPS heptosyltransferase</fullName>
    </submittedName>
</protein>
<keyword evidence="2 3" id="KW-0808">Transferase</keyword>
<dbReference type="Pfam" id="PF01075">
    <property type="entry name" value="Glyco_transf_9"/>
    <property type="match status" value="1"/>
</dbReference>
<keyword evidence="1" id="KW-0328">Glycosyltransferase</keyword>
<dbReference type="SUPFAM" id="SSF53756">
    <property type="entry name" value="UDP-Glycosyltransferase/glycogen phosphorylase"/>
    <property type="match status" value="1"/>
</dbReference>
<evidence type="ECO:0000313" key="4">
    <source>
        <dbReference type="Proteomes" id="UP000251075"/>
    </source>
</evidence>
<dbReference type="Gene3D" id="3.40.50.2000">
    <property type="entry name" value="Glycogen Phosphorylase B"/>
    <property type="match status" value="2"/>
</dbReference>
<evidence type="ECO:0000256" key="1">
    <source>
        <dbReference type="ARBA" id="ARBA00022676"/>
    </source>
</evidence>
<comment type="caution">
    <text evidence="3">The sequence shown here is derived from an EMBL/GenBank/DDBJ whole genome shotgun (WGS) entry which is preliminary data.</text>
</comment>
<evidence type="ECO:0000256" key="2">
    <source>
        <dbReference type="ARBA" id="ARBA00022679"/>
    </source>
</evidence>
<reference evidence="3 4" key="1">
    <citation type="submission" date="2017-11" db="EMBL/GenBank/DDBJ databases">
        <title>Draft genome sequence of magnetotactic bacterium Magnetospirillum kuznetsovii LBB-42.</title>
        <authorList>
            <person name="Grouzdev D.S."/>
            <person name="Rysina M.S."/>
            <person name="Baslerov R.V."/>
            <person name="Koziaeva V."/>
        </authorList>
    </citation>
    <scope>NUCLEOTIDE SEQUENCE [LARGE SCALE GENOMIC DNA]</scope>
    <source>
        <strain evidence="3 4">LBB-42</strain>
    </source>
</reference>
<dbReference type="GO" id="GO:0008713">
    <property type="term" value="F:ADP-heptose-lipopolysaccharide heptosyltransferase activity"/>
    <property type="evidence" value="ECO:0007669"/>
    <property type="project" value="TreeGrafter"/>
</dbReference>
<accession>A0A364NX77</accession>
<gene>
    <name evidence="3" type="ORF">CU669_11975</name>
</gene>
<name>A0A364NX77_9PROT</name>
<dbReference type="InterPro" id="IPR051199">
    <property type="entry name" value="LPS_LOS_Heptosyltrfase"/>
</dbReference>
<dbReference type="GO" id="GO:0009244">
    <property type="term" value="P:lipopolysaccharide core region biosynthetic process"/>
    <property type="evidence" value="ECO:0007669"/>
    <property type="project" value="TreeGrafter"/>
</dbReference>
<dbReference type="GO" id="GO:0005829">
    <property type="term" value="C:cytosol"/>
    <property type="evidence" value="ECO:0007669"/>
    <property type="project" value="TreeGrafter"/>
</dbReference>
<proteinExistence type="predicted"/>
<sequence length="308" mass="33682">MTIRRILVIKLGALGDFVQAMGPFSAIRAHHPGAHITLLTTKPFADLALACPWFDQVRLDDKPKPWQLPSMLRLRAMLRDGRFDRVYDLQTSDRSSSYFRLLGKAVEWSGIAPGCSHPHANPRRDAMHTIERQREQLAVIGITEVPPPDLSWVKSDISRYGLSHPFALICSGGAAHRPAKRWPSERFAALCAWLAERQVQPVLLGTEKEADEIKAIRALCPDAADLAGRTSTLDIVALARDALAAVGNDTGPMHLIAMGGCPSVVLFSHDSDPALCAPRGKVTVLRRPCLADLDAAEVEAALSRMIEP</sequence>
<dbReference type="CDD" id="cd03789">
    <property type="entry name" value="GT9_LPS_heptosyltransferase"/>
    <property type="match status" value="1"/>
</dbReference>
<keyword evidence="4" id="KW-1185">Reference proteome</keyword>
<organism evidence="3 4">
    <name type="scientific">Paramagnetospirillum kuznetsovii</name>
    <dbReference type="NCBI Taxonomy" id="2053833"/>
    <lineage>
        <taxon>Bacteria</taxon>
        <taxon>Pseudomonadati</taxon>
        <taxon>Pseudomonadota</taxon>
        <taxon>Alphaproteobacteria</taxon>
        <taxon>Rhodospirillales</taxon>
        <taxon>Magnetospirillaceae</taxon>
        <taxon>Paramagnetospirillum</taxon>
    </lineage>
</organism>
<dbReference type="EMBL" id="PGTO01000008">
    <property type="protein sequence ID" value="RAU21688.1"/>
    <property type="molecule type" value="Genomic_DNA"/>
</dbReference>
<dbReference type="AlphaFoldDB" id="A0A364NX77"/>
<evidence type="ECO:0000313" key="3">
    <source>
        <dbReference type="EMBL" id="RAU21688.1"/>
    </source>
</evidence>
<dbReference type="RefSeq" id="WP_112144963.1">
    <property type="nucleotide sequence ID" value="NZ_PGTO01000008.1"/>
</dbReference>